<reference evidence="1" key="1">
    <citation type="submission" date="2022-07" db="EMBL/GenBank/DDBJ databases">
        <authorList>
            <person name="Macas J."/>
            <person name="Novak P."/>
            <person name="Neumann P."/>
        </authorList>
    </citation>
    <scope>NUCLEOTIDE SEQUENCE</scope>
</reference>
<name>A0A9P0ZEI0_CUSEU</name>
<evidence type="ECO:0000313" key="2">
    <source>
        <dbReference type="Proteomes" id="UP001152484"/>
    </source>
</evidence>
<organism evidence="1 2">
    <name type="scientific">Cuscuta europaea</name>
    <name type="common">European dodder</name>
    <dbReference type="NCBI Taxonomy" id="41803"/>
    <lineage>
        <taxon>Eukaryota</taxon>
        <taxon>Viridiplantae</taxon>
        <taxon>Streptophyta</taxon>
        <taxon>Embryophyta</taxon>
        <taxon>Tracheophyta</taxon>
        <taxon>Spermatophyta</taxon>
        <taxon>Magnoliopsida</taxon>
        <taxon>eudicotyledons</taxon>
        <taxon>Gunneridae</taxon>
        <taxon>Pentapetalae</taxon>
        <taxon>asterids</taxon>
        <taxon>lamiids</taxon>
        <taxon>Solanales</taxon>
        <taxon>Convolvulaceae</taxon>
        <taxon>Cuscuteae</taxon>
        <taxon>Cuscuta</taxon>
        <taxon>Cuscuta subgen. Cuscuta</taxon>
    </lineage>
</organism>
<keyword evidence="2" id="KW-1185">Reference proteome</keyword>
<protein>
    <submittedName>
        <fullName evidence="1">Uncharacterized protein</fullName>
    </submittedName>
</protein>
<dbReference type="Proteomes" id="UP001152484">
    <property type="component" value="Unassembled WGS sequence"/>
</dbReference>
<evidence type="ECO:0000313" key="1">
    <source>
        <dbReference type="EMBL" id="CAH9096119.1"/>
    </source>
</evidence>
<dbReference type="EMBL" id="CAMAPE010000035">
    <property type="protein sequence ID" value="CAH9096119.1"/>
    <property type="molecule type" value="Genomic_DNA"/>
</dbReference>
<accession>A0A9P0ZEI0</accession>
<gene>
    <name evidence="1" type="ORF">CEURO_LOCUS13265</name>
</gene>
<sequence length="8" mass="1046">MQKKREKV</sequence>
<proteinExistence type="predicted"/>
<comment type="caution">
    <text evidence="1">The sequence shown here is derived from an EMBL/GenBank/DDBJ whole genome shotgun (WGS) entry which is preliminary data.</text>
</comment>